<sequence length="354" mass="39399">MRDLLAQNVTIDHAALDAYDEREVWSLRRTLVDIGVLPGRHDPIERLDATLERVTADLRGPTRQVVRAYGSWSLLRRARRRYERTGTFTYSQFRAAWQRLERVAELLTWLDARGSALAELDQAALDVWLTGASHDRRIATADFLRWAARRRLASPLHVMHVQRQEPDVSMTEDERWAQVRRCLTDPTIPADVRAAGALVLLYGIPLARIVELTRDHVHQSDGSLHPAGFSIALGGPVVLVPPALGQLLARLPYEPSMRGVPLVPAAPGQPAWLFPGRGTAGHVSYTGLVTRMRRHGLTVRRARNAALISLASDLPSAVISDLFGLSIAASTGWARRAGRDWQGYLNAMRDRPPV</sequence>
<accession>A0A7W8SGR2</accession>
<proteinExistence type="predicted"/>
<evidence type="ECO:0000313" key="1">
    <source>
        <dbReference type="EMBL" id="MBB5474805.1"/>
    </source>
</evidence>
<dbReference type="OrthoDB" id="3405537at2"/>
<name>A0A7W8SGR2_9CELL</name>
<comment type="caution">
    <text evidence="1">The sequence shown here is derived from an EMBL/GenBank/DDBJ whole genome shotgun (WGS) entry which is preliminary data.</text>
</comment>
<dbReference type="AlphaFoldDB" id="A0A7W8SGR2"/>
<dbReference type="EMBL" id="JACHDN010000001">
    <property type="protein sequence ID" value="MBB5474805.1"/>
    <property type="molecule type" value="Genomic_DNA"/>
</dbReference>
<evidence type="ECO:0000313" key="2">
    <source>
        <dbReference type="Proteomes" id="UP000564629"/>
    </source>
</evidence>
<reference evidence="1 2" key="1">
    <citation type="submission" date="2020-08" db="EMBL/GenBank/DDBJ databases">
        <title>Sequencing the genomes of 1000 actinobacteria strains.</title>
        <authorList>
            <person name="Klenk H.-P."/>
        </authorList>
    </citation>
    <scope>NUCLEOTIDE SEQUENCE [LARGE SCALE GENOMIC DNA]</scope>
    <source>
        <strain evidence="1 2">DSM 9581</strain>
    </source>
</reference>
<protein>
    <submittedName>
        <fullName evidence="1">Uncharacterized protein</fullName>
    </submittedName>
</protein>
<dbReference type="RefSeq" id="WP_146840449.1">
    <property type="nucleotide sequence ID" value="NZ_JACHDN010000001.1"/>
</dbReference>
<gene>
    <name evidence="1" type="ORF">HNR08_003541</name>
</gene>
<dbReference type="Proteomes" id="UP000564629">
    <property type="component" value="Unassembled WGS sequence"/>
</dbReference>
<organism evidence="1 2">
    <name type="scientific">Cellulomonas hominis</name>
    <dbReference type="NCBI Taxonomy" id="156981"/>
    <lineage>
        <taxon>Bacteria</taxon>
        <taxon>Bacillati</taxon>
        <taxon>Actinomycetota</taxon>
        <taxon>Actinomycetes</taxon>
        <taxon>Micrococcales</taxon>
        <taxon>Cellulomonadaceae</taxon>
        <taxon>Cellulomonas</taxon>
    </lineage>
</organism>